<dbReference type="EMBL" id="JABFAF010266033">
    <property type="protein sequence ID" value="MBA0876774.1"/>
    <property type="molecule type" value="Genomic_DNA"/>
</dbReference>
<dbReference type="AlphaFoldDB" id="A0A7J9N0U3"/>
<keyword evidence="2" id="KW-1133">Transmembrane helix</keyword>
<feature type="transmembrane region" description="Helical" evidence="2">
    <location>
        <begin position="61"/>
        <end position="79"/>
    </location>
</feature>
<keyword evidence="2" id="KW-0472">Membrane</keyword>
<organism evidence="3 4">
    <name type="scientific">Gossypium schwendimanii</name>
    <name type="common">Cotton</name>
    <dbReference type="NCBI Taxonomy" id="34291"/>
    <lineage>
        <taxon>Eukaryota</taxon>
        <taxon>Viridiplantae</taxon>
        <taxon>Streptophyta</taxon>
        <taxon>Embryophyta</taxon>
        <taxon>Tracheophyta</taxon>
        <taxon>Spermatophyta</taxon>
        <taxon>Magnoliopsida</taxon>
        <taxon>eudicotyledons</taxon>
        <taxon>Gunneridae</taxon>
        <taxon>Pentapetalae</taxon>
        <taxon>rosids</taxon>
        <taxon>malvids</taxon>
        <taxon>Malvales</taxon>
        <taxon>Malvaceae</taxon>
        <taxon>Malvoideae</taxon>
        <taxon>Gossypium</taxon>
    </lineage>
</organism>
<accession>A0A7J9N0U3</accession>
<evidence type="ECO:0000313" key="3">
    <source>
        <dbReference type="EMBL" id="MBA0876774.1"/>
    </source>
</evidence>
<dbReference type="Proteomes" id="UP000593576">
    <property type="component" value="Unassembled WGS sequence"/>
</dbReference>
<sequence length="94" mass="9878">MAYGSGSTADEHVITHHHQGVSLELSLGQLNMEGVGMQNSALGVVLVTTHFTSPVVALPPAMSAVIMNIMGSNLGFFWGQISGSKMYRSICSLA</sequence>
<gene>
    <name evidence="3" type="ORF">Goshw_025121</name>
</gene>
<keyword evidence="2" id="KW-0812">Transmembrane</keyword>
<evidence type="ECO:0000313" key="4">
    <source>
        <dbReference type="Proteomes" id="UP000593576"/>
    </source>
</evidence>
<evidence type="ECO:0000256" key="1">
    <source>
        <dbReference type="ARBA" id="ARBA00004141"/>
    </source>
</evidence>
<comment type="caution">
    <text evidence="3">The sequence shown here is derived from an EMBL/GenBank/DDBJ whole genome shotgun (WGS) entry which is preliminary data.</text>
</comment>
<dbReference type="OrthoDB" id="203097at2759"/>
<name>A0A7J9N0U3_GOSSC</name>
<dbReference type="Gene3D" id="1.20.1530.20">
    <property type="match status" value="1"/>
</dbReference>
<comment type="subcellular location">
    <subcellularLocation>
        <location evidence="1">Membrane</location>
        <topology evidence="1">Multi-pass membrane protein</topology>
    </subcellularLocation>
</comment>
<evidence type="ECO:0000256" key="2">
    <source>
        <dbReference type="SAM" id="Phobius"/>
    </source>
</evidence>
<dbReference type="InterPro" id="IPR038770">
    <property type="entry name" value="Na+/solute_symporter_sf"/>
</dbReference>
<proteinExistence type="predicted"/>
<feature type="non-terminal residue" evidence="3">
    <location>
        <position position="1"/>
    </location>
</feature>
<protein>
    <submittedName>
        <fullName evidence="3">Uncharacterized protein</fullName>
    </submittedName>
</protein>
<dbReference type="GO" id="GO:0016020">
    <property type="term" value="C:membrane"/>
    <property type="evidence" value="ECO:0007669"/>
    <property type="project" value="UniProtKB-SubCell"/>
</dbReference>
<reference evidence="3 4" key="1">
    <citation type="journal article" date="2019" name="Genome Biol. Evol.">
        <title>Insights into the evolution of the New World diploid cottons (Gossypium, subgenus Houzingenia) based on genome sequencing.</title>
        <authorList>
            <person name="Grover C.E."/>
            <person name="Arick M.A. 2nd"/>
            <person name="Thrash A."/>
            <person name="Conover J.L."/>
            <person name="Sanders W.S."/>
            <person name="Peterson D.G."/>
            <person name="Frelichowski J.E."/>
            <person name="Scheffler J.A."/>
            <person name="Scheffler B.E."/>
            <person name="Wendel J.F."/>
        </authorList>
    </citation>
    <scope>NUCLEOTIDE SEQUENCE [LARGE SCALE GENOMIC DNA]</scope>
    <source>
        <strain evidence="3">1</strain>
        <tissue evidence="3">Leaf</tissue>
    </source>
</reference>
<keyword evidence="4" id="KW-1185">Reference proteome</keyword>